<evidence type="ECO:0000313" key="2">
    <source>
        <dbReference type="EMBL" id="UNM96260.1"/>
    </source>
</evidence>
<reference evidence="2 3" key="1">
    <citation type="submission" date="2022-03" db="EMBL/GenBank/DDBJ databases">
        <title>Ignatzschineria rhizosphaerae HR5S32.</title>
        <authorList>
            <person name="Sun J.Q."/>
            <person name="Feng J.Y."/>
        </authorList>
    </citation>
    <scope>NUCLEOTIDE SEQUENCE [LARGE SCALE GENOMIC DNA]</scope>
    <source>
        <strain evidence="2 3">HR5S32</strain>
    </source>
</reference>
<dbReference type="Gene3D" id="3.40.50.300">
    <property type="entry name" value="P-loop containing nucleotide triphosphate hydrolases"/>
    <property type="match status" value="1"/>
</dbReference>
<dbReference type="Pfam" id="PF13304">
    <property type="entry name" value="AAA_21"/>
    <property type="match status" value="1"/>
</dbReference>
<accession>A0ABY3X1V1</accession>
<dbReference type="PANTHER" id="PTHR43581:SF2">
    <property type="entry name" value="EXCINUCLEASE ATPASE SUBUNIT"/>
    <property type="match status" value="1"/>
</dbReference>
<dbReference type="InterPro" id="IPR003959">
    <property type="entry name" value="ATPase_AAA_core"/>
</dbReference>
<keyword evidence="2" id="KW-0547">Nucleotide-binding</keyword>
<sequence length="448" mass="51493">MLLRKIKWNNHPILGDLLLDLSNGDSAYKTIILAGENGTGKSTILEHLSSFLNSQEFSHFEYIEYIVDSQILRVVAPENQENPEYNNNYFDIKKNEEILNSYPIFIREETIDQDPRHYGCIYSKARADYKTERITSTSTSLLDVNKYAIDSDDNFTSLKQLIVDISSQDAEEFKTIHEECAEKGETPVSINDFQTTSKLYRFKNAFNNFFEELQFSKVINRDNEKVILFKKHSNQISIDNLSTGEKQVVFRGSYLLKNSQILHGATILIDEPELSMHPKWQKKILTYYKELFTSDEQQIAQLFFATHSDHVVQAALQDNETAIITLKRSQGLLTSFINNSSISPVATAAEINYKTFDLPTIDYHIELFGKLQADNQINTIKACDEYVESHSMYVSAVHQRPSRHNTTHYHSLTTYIRNAIHHPDSGNTFTEQDLRTSIELLENLTSNS</sequence>
<keyword evidence="3" id="KW-1185">Reference proteome</keyword>
<dbReference type="SUPFAM" id="SSF52540">
    <property type="entry name" value="P-loop containing nucleoside triphosphate hydrolases"/>
    <property type="match status" value="1"/>
</dbReference>
<name>A0ABY3X1V1_9GAMM</name>
<evidence type="ECO:0000313" key="3">
    <source>
        <dbReference type="Proteomes" id="UP000829542"/>
    </source>
</evidence>
<protein>
    <submittedName>
        <fullName evidence="2">ATP-binding protein</fullName>
    </submittedName>
</protein>
<dbReference type="PANTHER" id="PTHR43581">
    <property type="entry name" value="ATP/GTP PHOSPHATASE"/>
    <property type="match status" value="1"/>
</dbReference>
<dbReference type="Proteomes" id="UP000829542">
    <property type="component" value="Chromosome"/>
</dbReference>
<dbReference type="InterPro" id="IPR027417">
    <property type="entry name" value="P-loop_NTPase"/>
</dbReference>
<proteinExistence type="predicted"/>
<dbReference type="InterPro" id="IPR003593">
    <property type="entry name" value="AAA+_ATPase"/>
</dbReference>
<gene>
    <name evidence="2" type="ORF">MMG00_13870</name>
</gene>
<dbReference type="InterPro" id="IPR051396">
    <property type="entry name" value="Bact_Antivir_Def_Nuclease"/>
</dbReference>
<organism evidence="2 3">
    <name type="scientific">Ignatzschineria rhizosphaerae</name>
    <dbReference type="NCBI Taxonomy" id="2923279"/>
    <lineage>
        <taxon>Bacteria</taxon>
        <taxon>Pseudomonadati</taxon>
        <taxon>Pseudomonadota</taxon>
        <taxon>Gammaproteobacteria</taxon>
        <taxon>Cardiobacteriales</taxon>
        <taxon>Ignatzschineriaceae</taxon>
        <taxon>Ignatzschineria</taxon>
    </lineage>
</organism>
<keyword evidence="2" id="KW-0067">ATP-binding</keyword>
<dbReference type="RefSeq" id="WP_242149467.1">
    <property type="nucleotide sequence ID" value="NZ_CP093379.1"/>
</dbReference>
<dbReference type="EMBL" id="CP093379">
    <property type="protein sequence ID" value="UNM96260.1"/>
    <property type="molecule type" value="Genomic_DNA"/>
</dbReference>
<feature type="domain" description="AAA+ ATPase" evidence="1">
    <location>
        <begin position="27"/>
        <end position="336"/>
    </location>
</feature>
<evidence type="ECO:0000259" key="1">
    <source>
        <dbReference type="SMART" id="SM00382"/>
    </source>
</evidence>
<dbReference type="CDD" id="cd00267">
    <property type="entry name" value="ABC_ATPase"/>
    <property type="match status" value="1"/>
</dbReference>
<dbReference type="GO" id="GO:0005524">
    <property type="term" value="F:ATP binding"/>
    <property type="evidence" value="ECO:0007669"/>
    <property type="project" value="UniProtKB-KW"/>
</dbReference>
<dbReference type="SMART" id="SM00382">
    <property type="entry name" value="AAA"/>
    <property type="match status" value="1"/>
</dbReference>